<reference evidence="2 3" key="1">
    <citation type="submission" date="2017-09" db="EMBL/GenBank/DDBJ databases">
        <title>Depth-based differentiation of microbial function through sediment-hosted aquifers and enrichment of novel symbionts in the deep terrestrial subsurface.</title>
        <authorList>
            <person name="Probst A.J."/>
            <person name="Ladd B."/>
            <person name="Jarett J.K."/>
            <person name="Geller-Mcgrath D.E."/>
            <person name="Sieber C.M."/>
            <person name="Emerson J.B."/>
            <person name="Anantharaman K."/>
            <person name="Thomas B.C."/>
            <person name="Malmstrom R."/>
            <person name="Stieglmeier M."/>
            <person name="Klingl A."/>
            <person name="Woyke T."/>
            <person name="Ryan C.M."/>
            <person name="Banfield J.F."/>
        </authorList>
    </citation>
    <scope>NUCLEOTIDE SEQUENCE [LARGE SCALE GENOMIC DNA]</scope>
    <source>
        <strain evidence="2">CG08_land_8_20_14_0_20_45_16</strain>
    </source>
</reference>
<evidence type="ECO:0000313" key="3">
    <source>
        <dbReference type="Proteomes" id="UP000231343"/>
    </source>
</evidence>
<dbReference type="Pfam" id="PF13443">
    <property type="entry name" value="HTH_26"/>
    <property type="match status" value="1"/>
</dbReference>
<comment type="caution">
    <text evidence="2">The sequence shown here is derived from an EMBL/GenBank/DDBJ whole genome shotgun (WGS) entry which is preliminary data.</text>
</comment>
<dbReference type="PROSITE" id="PS50943">
    <property type="entry name" value="HTH_CROC1"/>
    <property type="match status" value="1"/>
</dbReference>
<dbReference type="AlphaFoldDB" id="A0A2H0XVN9"/>
<name>A0A2H0XVN9_UNCSA</name>
<gene>
    <name evidence="2" type="ORF">COT42_08745</name>
</gene>
<dbReference type="SUPFAM" id="SSF47413">
    <property type="entry name" value="lambda repressor-like DNA-binding domains"/>
    <property type="match status" value="1"/>
</dbReference>
<dbReference type="EMBL" id="PEYM01000145">
    <property type="protein sequence ID" value="PIS28199.1"/>
    <property type="molecule type" value="Genomic_DNA"/>
</dbReference>
<organism evidence="2 3">
    <name type="scientific">Candidatus Saganbacteria bacterium CG08_land_8_20_14_0_20_45_16</name>
    <dbReference type="NCBI Taxonomy" id="2014293"/>
    <lineage>
        <taxon>Bacteria</taxon>
        <taxon>Bacillati</taxon>
        <taxon>Saganbacteria</taxon>
    </lineage>
</organism>
<protein>
    <submittedName>
        <fullName evidence="2">Cro/Cl family transcriptional regulator</fullName>
    </submittedName>
</protein>
<dbReference type="PANTHER" id="PTHR37301:SF1">
    <property type="entry name" value="DNA-BINDING PROTEIN"/>
    <property type="match status" value="1"/>
</dbReference>
<dbReference type="InterPro" id="IPR010982">
    <property type="entry name" value="Lambda_DNA-bd_dom_sf"/>
</dbReference>
<dbReference type="InterPro" id="IPR001387">
    <property type="entry name" value="Cro/C1-type_HTH"/>
</dbReference>
<dbReference type="GO" id="GO:0003677">
    <property type="term" value="F:DNA binding"/>
    <property type="evidence" value="ECO:0007669"/>
    <property type="project" value="InterPro"/>
</dbReference>
<accession>A0A2H0XVN9</accession>
<dbReference type="Gene3D" id="1.10.260.40">
    <property type="entry name" value="lambda repressor-like DNA-binding domains"/>
    <property type="match status" value="1"/>
</dbReference>
<feature type="domain" description="HTH cro/C1-type" evidence="1">
    <location>
        <begin position="12"/>
        <end position="61"/>
    </location>
</feature>
<proteinExistence type="predicted"/>
<evidence type="ECO:0000259" key="1">
    <source>
        <dbReference type="PROSITE" id="PS50943"/>
    </source>
</evidence>
<dbReference type="PANTHER" id="PTHR37301">
    <property type="entry name" value="DNA-BINDING PROTEIN-RELATED"/>
    <property type="match status" value="1"/>
</dbReference>
<evidence type="ECO:0000313" key="2">
    <source>
        <dbReference type="EMBL" id="PIS28199.1"/>
    </source>
</evidence>
<dbReference type="Proteomes" id="UP000231343">
    <property type="component" value="Unassembled WGS sequence"/>
</dbReference>
<sequence length="80" mass="8988">MIKIHLGKLLGERKLRAAEISRKTGIAPNALSALYHEQVSGIKFETLEKLCSVLSCAVSDLLEYMPRSSQSKIFKIKNRQ</sequence>